<dbReference type="Proteomes" id="UP000626026">
    <property type="component" value="Unassembled WGS sequence"/>
</dbReference>
<dbReference type="Pfam" id="PF03453">
    <property type="entry name" value="MoeA_N"/>
    <property type="match status" value="1"/>
</dbReference>
<sequence>MTTSAAPRPADPNCDLQAGLLDVETARARLLADVQPVWEMEHVSLFAAVGRVLANTVLATSDMPPFDRTAVDGYGVGGPGPGPFQVVGYLPAGAGGLPRVGAGEAVRLLTGAAVPEGVWAVAMQEGCRMDPRSGVVSPTLMRGANIRRRGEDFGAGEAVLEAGTRLDPRHLALLAAAGIGTVAVRRRPRVALFSAGDELLEPGMPHAPGAIHDSNRPMLAALLQGLGAEVHDLGLLPDRRPAIAAALEGASRFDSIVASGGVSGSEADHLLGALRDAGGQGSWCAVALKPGKPLVYGGIGTARCLFLPGNPMAALAGGFLFARPLVARLAGAADGGLRSLPARLASGWDRKPGREEFAPAMLRPGPDLVVERISKPGSARLMPLVAADGLVRVGRDAGALRVGDAVEFLPFAGILGG</sequence>
<evidence type="ECO:0000313" key="8">
    <source>
        <dbReference type="EMBL" id="MBC9207116.1"/>
    </source>
</evidence>
<comment type="similarity">
    <text evidence="3 6">Belongs to the MoeA family.</text>
</comment>
<comment type="caution">
    <text evidence="8">The sequence shown here is derived from an EMBL/GenBank/DDBJ whole genome shotgun (WGS) entry which is preliminary data.</text>
</comment>
<protein>
    <recommendedName>
        <fullName evidence="6">Molybdopterin molybdenumtransferase</fullName>
        <ecNumber evidence="6">2.10.1.1</ecNumber>
    </recommendedName>
</protein>
<dbReference type="RefSeq" id="WP_187784284.1">
    <property type="nucleotide sequence ID" value="NZ_JACTVA010000013.1"/>
</dbReference>
<evidence type="ECO:0000256" key="2">
    <source>
        <dbReference type="ARBA" id="ARBA00005046"/>
    </source>
</evidence>
<reference evidence="8 9" key="1">
    <citation type="journal article" date="2013" name="Int. J. Syst. Evol. Microbiol.">
        <title>Roseomonas aerophila sp. nov., isolated from air.</title>
        <authorList>
            <person name="Kim S.J."/>
            <person name="Weon H.Y."/>
            <person name="Ahn J.H."/>
            <person name="Hong S.B."/>
            <person name="Seok S.J."/>
            <person name="Whang K.S."/>
            <person name="Kwon S.W."/>
        </authorList>
    </citation>
    <scope>NUCLEOTIDE SEQUENCE [LARGE SCALE GENOMIC DNA]</scope>
    <source>
        <strain evidence="8 9">NBRC 108923</strain>
    </source>
</reference>
<keyword evidence="9" id="KW-1185">Reference proteome</keyword>
<feature type="domain" description="MoaB/Mog" evidence="7">
    <location>
        <begin position="191"/>
        <end position="328"/>
    </location>
</feature>
<dbReference type="PANTHER" id="PTHR10192">
    <property type="entry name" value="MOLYBDOPTERIN BIOSYNTHESIS PROTEIN"/>
    <property type="match status" value="1"/>
</dbReference>
<dbReference type="Gene3D" id="3.90.105.10">
    <property type="entry name" value="Molybdopterin biosynthesis moea protein, domain 2"/>
    <property type="match status" value="1"/>
</dbReference>
<evidence type="ECO:0000256" key="1">
    <source>
        <dbReference type="ARBA" id="ARBA00002901"/>
    </source>
</evidence>
<comment type="function">
    <text evidence="1 6">Catalyzes the insertion of molybdate into adenylated molybdopterin with the concomitant release of AMP.</text>
</comment>
<dbReference type="NCBIfam" id="NF045515">
    <property type="entry name" value="Glp_gephyrin"/>
    <property type="match status" value="1"/>
</dbReference>
<evidence type="ECO:0000256" key="5">
    <source>
        <dbReference type="ARBA" id="ARBA00047317"/>
    </source>
</evidence>
<comment type="cofactor">
    <cofactor evidence="6">
        <name>Mg(2+)</name>
        <dbReference type="ChEBI" id="CHEBI:18420"/>
    </cofactor>
</comment>
<keyword evidence="6" id="KW-0479">Metal-binding</keyword>
<evidence type="ECO:0000259" key="7">
    <source>
        <dbReference type="SMART" id="SM00852"/>
    </source>
</evidence>
<comment type="catalytic activity">
    <reaction evidence="5">
        <text>adenylyl-molybdopterin + molybdate = Mo-molybdopterin + AMP + H(+)</text>
        <dbReference type="Rhea" id="RHEA:35047"/>
        <dbReference type="ChEBI" id="CHEBI:15378"/>
        <dbReference type="ChEBI" id="CHEBI:36264"/>
        <dbReference type="ChEBI" id="CHEBI:62727"/>
        <dbReference type="ChEBI" id="CHEBI:71302"/>
        <dbReference type="ChEBI" id="CHEBI:456215"/>
        <dbReference type="EC" id="2.10.1.1"/>
    </reaction>
</comment>
<evidence type="ECO:0000256" key="3">
    <source>
        <dbReference type="ARBA" id="ARBA00010763"/>
    </source>
</evidence>
<dbReference type="SUPFAM" id="SSF63882">
    <property type="entry name" value="MoeA N-terminal region -like"/>
    <property type="match status" value="1"/>
</dbReference>
<dbReference type="InterPro" id="IPR036425">
    <property type="entry name" value="MoaB/Mog-like_dom_sf"/>
</dbReference>
<dbReference type="SUPFAM" id="SSF53218">
    <property type="entry name" value="Molybdenum cofactor biosynthesis proteins"/>
    <property type="match status" value="1"/>
</dbReference>
<gene>
    <name evidence="8" type="ORF">IBL26_09750</name>
</gene>
<evidence type="ECO:0000313" key="9">
    <source>
        <dbReference type="Proteomes" id="UP000626026"/>
    </source>
</evidence>
<dbReference type="InterPro" id="IPR038987">
    <property type="entry name" value="MoeA-like"/>
</dbReference>
<dbReference type="SUPFAM" id="SSF63867">
    <property type="entry name" value="MoeA C-terminal domain-like"/>
    <property type="match status" value="1"/>
</dbReference>
<name>A0ABR7RLC9_9PROT</name>
<keyword evidence="4 6" id="KW-0501">Molybdenum cofactor biosynthesis</keyword>
<dbReference type="PANTHER" id="PTHR10192:SF5">
    <property type="entry name" value="GEPHYRIN"/>
    <property type="match status" value="1"/>
</dbReference>
<dbReference type="Gene3D" id="2.170.190.11">
    <property type="entry name" value="Molybdopterin biosynthesis moea protein, domain 3"/>
    <property type="match status" value="1"/>
</dbReference>
<dbReference type="CDD" id="cd00887">
    <property type="entry name" value="MoeA"/>
    <property type="match status" value="1"/>
</dbReference>
<proteinExistence type="inferred from homology"/>
<accession>A0ABR7RLC9</accession>
<evidence type="ECO:0000256" key="6">
    <source>
        <dbReference type="RuleBase" id="RU365090"/>
    </source>
</evidence>
<dbReference type="EC" id="2.10.1.1" evidence="6"/>
<organism evidence="8 9">
    <name type="scientific">Teichococcus aerophilus</name>
    <dbReference type="NCBI Taxonomy" id="1224513"/>
    <lineage>
        <taxon>Bacteria</taxon>
        <taxon>Pseudomonadati</taxon>
        <taxon>Pseudomonadota</taxon>
        <taxon>Alphaproteobacteria</taxon>
        <taxon>Acetobacterales</taxon>
        <taxon>Roseomonadaceae</taxon>
        <taxon>Roseomonas</taxon>
    </lineage>
</organism>
<keyword evidence="6" id="KW-0460">Magnesium</keyword>
<dbReference type="InterPro" id="IPR036688">
    <property type="entry name" value="MoeA_C_domain_IV_sf"/>
</dbReference>
<dbReference type="InterPro" id="IPR001453">
    <property type="entry name" value="MoaB/Mog_dom"/>
</dbReference>
<keyword evidence="6" id="KW-0808">Transferase</keyword>
<dbReference type="Pfam" id="PF00994">
    <property type="entry name" value="MoCF_biosynth"/>
    <property type="match status" value="1"/>
</dbReference>
<dbReference type="InterPro" id="IPR005111">
    <property type="entry name" value="MoeA_C_domain_IV"/>
</dbReference>
<dbReference type="EMBL" id="JACTVA010000013">
    <property type="protein sequence ID" value="MBC9207116.1"/>
    <property type="molecule type" value="Genomic_DNA"/>
</dbReference>
<dbReference type="Gene3D" id="2.40.340.10">
    <property type="entry name" value="MoeA, C-terminal, domain IV"/>
    <property type="match status" value="1"/>
</dbReference>
<dbReference type="Pfam" id="PF03454">
    <property type="entry name" value="MoeA_C"/>
    <property type="match status" value="1"/>
</dbReference>
<keyword evidence="6" id="KW-0500">Molybdenum</keyword>
<dbReference type="SMART" id="SM00852">
    <property type="entry name" value="MoCF_biosynth"/>
    <property type="match status" value="1"/>
</dbReference>
<dbReference type="InterPro" id="IPR005110">
    <property type="entry name" value="MoeA_linker/N"/>
</dbReference>
<dbReference type="InterPro" id="IPR036135">
    <property type="entry name" value="MoeA_linker/N_sf"/>
</dbReference>
<dbReference type="Gene3D" id="3.40.980.10">
    <property type="entry name" value="MoaB/Mog-like domain"/>
    <property type="match status" value="1"/>
</dbReference>
<evidence type="ECO:0000256" key="4">
    <source>
        <dbReference type="ARBA" id="ARBA00023150"/>
    </source>
</evidence>
<comment type="pathway">
    <text evidence="2 6">Cofactor biosynthesis; molybdopterin biosynthesis.</text>
</comment>